<protein>
    <submittedName>
        <fullName evidence="2">Uncharacterized protein</fullName>
    </submittedName>
</protein>
<sequence>MANNSNKYSTENEFIIKNKNIIIYLMAVISFFVLVAFVDYYVLPSSKTNDLITHYFVRTSGKSKQKVSYHYLTQKGFTFSTAKEYIEENNIEIETSLLFNSVTKIKSKTQNYTNLLSSGLSINGIQFYICLILLFSLGISIKIMLSKKGFSENTFYNIVCFNCFMIFICFYMGGFLF</sequence>
<organism evidence="2 3">
    <name type="scientific">Flavobacterium endoglycinae</name>
    <dbReference type="NCBI Taxonomy" id="2816357"/>
    <lineage>
        <taxon>Bacteria</taxon>
        <taxon>Pseudomonadati</taxon>
        <taxon>Bacteroidota</taxon>
        <taxon>Flavobacteriia</taxon>
        <taxon>Flavobacteriales</taxon>
        <taxon>Flavobacteriaceae</taxon>
        <taxon>Flavobacterium</taxon>
    </lineage>
</organism>
<name>A0ABX7QK05_9FLAO</name>
<keyword evidence="1" id="KW-0812">Transmembrane</keyword>
<feature type="transmembrane region" description="Helical" evidence="1">
    <location>
        <begin position="21"/>
        <end position="43"/>
    </location>
</feature>
<evidence type="ECO:0000313" key="3">
    <source>
        <dbReference type="Proteomes" id="UP000663440"/>
    </source>
</evidence>
<reference evidence="2 3" key="1">
    <citation type="submission" date="2021-03" db="EMBL/GenBank/DDBJ databases">
        <title>Flavobacterium kribbensis sp. nov, an endophytic bacteria, isolated from soybean.</title>
        <authorList>
            <person name="Lee J."/>
            <person name="Seo J."/>
        </authorList>
    </citation>
    <scope>NUCLEOTIDE SEQUENCE [LARGE SCALE GENOMIC DNA]</scope>
    <source>
        <strain evidence="2 3">BB8</strain>
    </source>
</reference>
<keyword evidence="1" id="KW-1133">Transmembrane helix</keyword>
<dbReference type="EMBL" id="CP071448">
    <property type="protein sequence ID" value="QSW90788.1"/>
    <property type="molecule type" value="Genomic_DNA"/>
</dbReference>
<gene>
    <name evidence="2" type="ORF">J0383_08255</name>
</gene>
<feature type="transmembrane region" description="Helical" evidence="1">
    <location>
        <begin position="125"/>
        <end position="143"/>
    </location>
</feature>
<feature type="transmembrane region" description="Helical" evidence="1">
    <location>
        <begin position="155"/>
        <end position="176"/>
    </location>
</feature>
<evidence type="ECO:0000313" key="2">
    <source>
        <dbReference type="EMBL" id="QSW90788.1"/>
    </source>
</evidence>
<keyword evidence="3" id="KW-1185">Reference proteome</keyword>
<dbReference type="Proteomes" id="UP000663440">
    <property type="component" value="Chromosome"/>
</dbReference>
<dbReference type="RefSeq" id="WP_207297935.1">
    <property type="nucleotide sequence ID" value="NZ_CP071448.1"/>
</dbReference>
<proteinExistence type="predicted"/>
<accession>A0ABX7QK05</accession>
<evidence type="ECO:0000256" key="1">
    <source>
        <dbReference type="SAM" id="Phobius"/>
    </source>
</evidence>
<keyword evidence="1" id="KW-0472">Membrane</keyword>